<evidence type="ECO:0000259" key="13">
    <source>
        <dbReference type="Pfam" id="PF02163"/>
    </source>
</evidence>
<dbReference type="STRING" id="649639.Bcell_3029"/>
<sequence>MISLIKKIHIHPVFWGILGIGGLTGMFKEIVMLFLIVLVHELGHSYMAYRFNWRIKKIMLLPFGGMAETEEYGNRPVREELLVTISGPIQHLWLIGGSYLLLHTPIWTEADHQIFLFHNLTILFFNLLPILPLDGGKLVFAGISYFNSFHRAQQWSYISSIIILSILSFCSLSFLPFHLNLIVVLVFLWIHHYLEWKQRHFMFLRFLLERKRVIPRGYSEWVKVSPSITVAEAMKHVNRQKYHYFTFGKKDTFIEEEKVLEAFFDLEKRFLPLGKLI</sequence>
<dbReference type="Proteomes" id="UP000001401">
    <property type="component" value="Chromosome"/>
</dbReference>
<proteinExistence type="inferred from homology"/>
<keyword evidence="10" id="KW-0482">Metalloprotease</keyword>
<dbReference type="CDD" id="cd06161">
    <property type="entry name" value="S2P-M50_SpoIVFB"/>
    <property type="match status" value="1"/>
</dbReference>
<dbReference type="PANTHER" id="PTHR39188:SF3">
    <property type="entry name" value="STAGE IV SPORULATION PROTEIN FB"/>
    <property type="match status" value="1"/>
</dbReference>
<dbReference type="InterPro" id="IPR008915">
    <property type="entry name" value="Peptidase_M50"/>
</dbReference>
<evidence type="ECO:0000256" key="10">
    <source>
        <dbReference type="ARBA" id="ARBA00023049"/>
    </source>
</evidence>
<dbReference type="HOGENOM" id="CLU_037123_0_0_9"/>
<dbReference type="KEGG" id="bco:Bcell_3029"/>
<dbReference type="GO" id="GO:0006508">
    <property type="term" value="P:proteolysis"/>
    <property type="evidence" value="ECO:0007669"/>
    <property type="project" value="UniProtKB-KW"/>
</dbReference>
<evidence type="ECO:0000313" key="15">
    <source>
        <dbReference type="Proteomes" id="UP000001401"/>
    </source>
</evidence>
<evidence type="ECO:0000256" key="4">
    <source>
        <dbReference type="ARBA" id="ARBA00022670"/>
    </source>
</evidence>
<dbReference type="PANTHER" id="PTHR39188">
    <property type="entry name" value="MEMBRANE-ASSOCIATED ZINC METALLOPROTEASE M50B"/>
    <property type="match status" value="1"/>
</dbReference>
<keyword evidence="9 12" id="KW-1133">Transmembrane helix</keyword>
<evidence type="ECO:0000256" key="5">
    <source>
        <dbReference type="ARBA" id="ARBA00022692"/>
    </source>
</evidence>
<keyword evidence="4" id="KW-0645">Protease</keyword>
<feature type="domain" description="Peptidase M50" evidence="13">
    <location>
        <begin position="30"/>
        <end position="102"/>
    </location>
</feature>
<comment type="cofactor">
    <cofactor evidence="1">
        <name>Zn(2+)</name>
        <dbReference type="ChEBI" id="CHEBI:29105"/>
    </cofactor>
</comment>
<evidence type="ECO:0000256" key="1">
    <source>
        <dbReference type="ARBA" id="ARBA00001947"/>
    </source>
</evidence>
<dbReference type="GO" id="GO:0016020">
    <property type="term" value="C:membrane"/>
    <property type="evidence" value="ECO:0007669"/>
    <property type="project" value="UniProtKB-SubCell"/>
</dbReference>
<feature type="transmembrane region" description="Helical" evidence="12">
    <location>
        <begin position="81"/>
        <end position="102"/>
    </location>
</feature>
<evidence type="ECO:0000256" key="2">
    <source>
        <dbReference type="ARBA" id="ARBA00004141"/>
    </source>
</evidence>
<dbReference type="OrthoDB" id="166377at2"/>
<dbReference type="GO" id="GO:0008237">
    <property type="term" value="F:metallopeptidase activity"/>
    <property type="evidence" value="ECO:0007669"/>
    <property type="project" value="UniProtKB-KW"/>
</dbReference>
<keyword evidence="11 12" id="KW-0472">Membrane</keyword>
<feature type="domain" description="Peptidase M50" evidence="13">
    <location>
        <begin position="114"/>
        <end position="164"/>
    </location>
</feature>
<protein>
    <submittedName>
        <fullName evidence="14">Peptidase M50</fullName>
    </submittedName>
</protein>
<evidence type="ECO:0000256" key="7">
    <source>
        <dbReference type="ARBA" id="ARBA00022801"/>
    </source>
</evidence>
<dbReference type="RefSeq" id="WP_013489610.1">
    <property type="nucleotide sequence ID" value="NC_014829.1"/>
</dbReference>
<evidence type="ECO:0000313" key="14">
    <source>
        <dbReference type="EMBL" id="ADU31279.1"/>
    </source>
</evidence>
<accession>E6TYU4</accession>
<organism evidence="14 15">
    <name type="scientific">Evansella cellulosilytica (strain ATCC 21833 / DSM 2522 / FERM P-1141 / JCM 9156 / N-4)</name>
    <name type="common">Bacillus cellulosilyticus</name>
    <dbReference type="NCBI Taxonomy" id="649639"/>
    <lineage>
        <taxon>Bacteria</taxon>
        <taxon>Bacillati</taxon>
        <taxon>Bacillota</taxon>
        <taxon>Bacilli</taxon>
        <taxon>Bacillales</taxon>
        <taxon>Bacillaceae</taxon>
        <taxon>Evansella</taxon>
    </lineage>
</organism>
<dbReference type="EMBL" id="CP002394">
    <property type="protein sequence ID" value="ADU31279.1"/>
    <property type="molecule type" value="Genomic_DNA"/>
</dbReference>
<evidence type="ECO:0000256" key="6">
    <source>
        <dbReference type="ARBA" id="ARBA00022723"/>
    </source>
</evidence>
<dbReference type="AlphaFoldDB" id="E6TYU4"/>
<evidence type="ECO:0000256" key="9">
    <source>
        <dbReference type="ARBA" id="ARBA00022989"/>
    </source>
</evidence>
<feature type="transmembrane region" description="Helical" evidence="12">
    <location>
        <begin position="12"/>
        <end position="39"/>
    </location>
</feature>
<comment type="similarity">
    <text evidence="3">Belongs to the peptidase M50B family.</text>
</comment>
<keyword evidence="5 12" id="KW-0812">Transmembrane</keyword>
<feature type="transmembrane region" description="Helical" evidence="12">
    <location>
        <begin position="114"/>
        <end position="131"/>
    </location>
</feature>
<comment type="subcellular location">
    <subcellularLocation>
        <location evidence="2">Membrane</location>
        <topology evidence="2">Multi-pass membrane protein</topology>
    </subcellularLocation>
</comment>
<evidence type="ECO:0000256" key="12">
    <source>
        <dbReference type="SAM" id="Phobius"/>
    </source>
</evidence>
<reference evidence="14" key="1">
    <citation type="submission" date="2010-12" db="EMBL/GenBank/DDBJ databases">
        <title>Complete sequence of Bacillus cellulosilyticus DSM 2522.</title>
        <authorList>
            <consortium name="US DOE Joint Genome Institute"/>
            <person name="Lucas S."/>
            <person name="Copeland A."/>
            <person name="Lapidus A."/>
            <person name="Cheng J.-F."/>
            <person name="Bruce D."/>
            <person name="Goodwin L."/>
            <person name="Pitluck S."/>
            <person name="Chertkov O."/>
            <person name="Detter J.C."/>
            <person name="Han C."/>
            <person name="Tapia R."/>
            <person name="Land M."/>
            <person name="Hauser L."/>
            <person name="Jeffries C."/>
            <person name="Kyrpides N."/>
            <person name="Ivanova N."/>
            <person name="Mikhailova N."/>
            <person name="Brumm P."/>
            <person name="Mead D."/>
            <person name="Woyke T."/>
        </authorList>
    </citation>
    <scope>NUCLEOTIDE SEQUENCE [LARGE SCALE GENOMIC DNA]</scope>
    <source>
        <strain evidence="14">DSM 2522</strain>
    </source>
</reference>
<gene>
    <name evidence="14" type="ordered locus">Bcell_3029</name>
</gene>
<dbReference type="Pfam" id="PF02163">
    <property type="entry name" value="Peptidase_M50"/>
    <property type="match status" value="2"/>
</dbReference>
<keyword evidence="7" id="KW-0378">Hydrolase</keyword>
<dbReference type="GO" id="GO:0046872">
    <property type="term" value="F:metal ion binding"/>
    <property type="evidence" value="ECO:0007669"/>
    <property type="project" value="UniProtKB-KW"/>
</dbReference>
<name>E6TYU4_EVAC2</name>
<feature type="transmembrane region" description="Helical" evidence="12">
    <location>
        <begin position="157"/>
        <end position="190"/>
    </location>
</feature>
<evidence type="ECO:0000256" key="8">
    <source>
        <dbReference type="ARBA" id="ARBA00022833"/>
    </source>
</evidence>
<dbReference type="eggNOG" id="COG1994">
    <property type="taxonomic scope" value="Bacteria"/>
</dbReference>
<evidence type="ECO:0000256" key="11">
    <source>
        <dbReference type="ARBA" id="ARBA00023136"/>
    </source>
</evidence>
<keyword evidence="15" id="KW-1185">Reference proteome</keyword>
<keyword evidence="6" id="KW-0479">Metal-binding</keyword>
<keyword evidence="8" id="KW-0862">Zinc</keyword>
<evidence type="ECO:0000256" key="3">
    <source>
        <dbReference type="ARBA" id="ARBA00007931"/>
    </source>
</evidence>